<keyword evidence="3" id="KW-1133">Transmembrane helix</keyword>
<reference evidence="5 6" key="1">
    <citation type="submission" date="2006-10" db="EMBL/GenBank/DDBJ databases">
        <authorList>
            <person name="Fleischmann R.D."/>
            <person name="Dodson R.J."/>
            <person name="Haft D.H."/>
            <person name="Merkel J.S."/>
            <person name="Nelson W.C."/>
            <person name="Fraser C.M."/>
        </authorList>
    </citation>
    <scope>NUCLEOTIDE SEQUENCE [LARGE SCALE GENOMIC DNA]</scope>
    <source>
        <strain evidence="6">ATCC 700084 / mc(2)155</strain>
        <strain evidence="5">MC2 155</strain>
    </source>
</reference>
<evidence type="ECO:0000313" key="6">
    <source>
        <dbReference type="Proteomes" id="UP000000757"/>
    </source>
</evidence>
<dbReference type="Gene3D" id="3.40.50.1820">
    <property type="entry name" value="alpha/beta hydrolase"/>
    <property type="match status" value="1"/>
</dbReference>
<comment type="subcellular location">
    <subcellularLocation>
        <location evidence="1">Secreted</location>
    </subcellularLocation>
</comment>
<feature type="transmembrane region" description="Helical" evidence="3">
    <location>
        <begin position="76"/>
        <end position="95"/>
    </location>
</feature>
<feature type="transmembrane region" description="Helical" evidence="3">
    <location>
        <begin position="102"/>
        <end position="125"/>
    </location>
</feature>
<dbReference type="GO" id="GO:0016747">
    <property type="term" value="F:acyltransferase activity, transferring groups other than amino-acyl groups"/>
    <property type="evidence" value="ECO:0007669"/>
    <property type="project" value="TreeGrafter"/>
</dbReference>
<dbReference type="AlphaFoldDB" id="A0QR95"/>
<dbReference type="KEGG" id="msb:LJ00_05130"/>
<dbReference type="Pfam" id="PF00756">
    <property type="entry name" value="Esterase"/>
    <property type="match status" value="1"/>
</dbReference>
<dbReference type="GO" id="GO:0005576">
    <property type="term" value="C:extracellular region"/>
    <property type="evidence" value="ECO:0007669"/>
    <property type="project" value="UniProtKB-SubCell"/>
</dbReference>
<dbReference type="OrthoDB" id="3723842at2"/>
<dbReference type="STRING" id="246196.MSMEG_1034"/>
<accession>A0QR95</accession>
<dbReference type="KEGG" id="msm:MSMEG_2314"/>
<keyword evidence="6" id="KW-1185">Reference proteome</keyword>
<keyword evidence="3" id="KW-0812">Transmembrane</keyword>
<organism evidence="5 6">
    <name type="scientific">Mycolicibacterium smegmatis (strain ATCC 700084 / mc(2)155)</name>
    <name type="common">Mycobacterium smegmatis</name>
    <dbReference type="NCBI Taxonomy" id="246196"/>
    <lineage>
        <taxon>Bacteria</taxon>
        <taxon>Bacillati</taxon>
        <taxon>Actinomycetota</taxon>
        <taxon>Actinomycetes</taxon>
        <taxon>Mycobacteriales</taxon>
        <taxon>Mycobacteriaceae</taxon>
        <taxon>Mycolicibacterium</taxon>
    </lineage>
</organism>
<keyword evidence="3" id="KW-0472">Membrane</keyword>
<evidence type="ECO:0000313" key="4">
    <source>
        <dbReference type="EMBL" id="ABK72934.1"/>
    </source>
</evidence>
<dbReference type="ESTHER" id="mycs2-a0qr95">
    <property type="family name" value="A85-Est-Putative"/>
</dbReference>
<evidence type="ECO:0000256" key="1">
    <source>
        <dbReference type="ARBA" id="ARBA00004613"/>
    </source>
</evidence>
<dbReference type="eggNOG" id="COG0627">
    <property type="taxonomic scope" value="Bacteria"/>
</dbReference>
<keyword evidence="2" id="KW-0964">Secreted</keyword>
<protein>
    <submittedName>
        <fullName evidence="5">Esterase family protein</fullName>
    </submittedName>
</protein>
<dbReference type="InterPro" id="IPR029058">
    <property type="entry name" value="AB_hydrolase_fold"/>
</dbReference>
<dbReference type="KEGG" id="msb:LJ00_11505"/>
<evidence type="ECO:0000256" key="2">
    <source>
        <dbReference type="ARBA" id="ARBA00022525"/>
    </source>
</evidence>
<dbReference type="PANTHER" id="PTHR48098:SF1">
    <property type="entry name" value="DIACYLGLYCEROL ACYLTRANSFERASE_MYCOLYLTRANSFERASE AG85A"/>
    <property type="match status" value="1"/>
</dbReference>
<feature type="transmembrane region" description="Helical" evidence="3">
    <location>
        <begin position="14"/>
        <end position="33"/>
    </location>
</feature>
<dbReference type="InterPro" id="IPR050583">
    <property type="entry name" value="Mycobacterial_A85_antigen"/>
</dbReference>
<dbReference type="KEGG" id="msm:MSMEG_1034"/>
<dbReference type="GeneID" id="93457106"/>
<dbReference type="EMBL" id="CP000480">
    <property type="protein sequence ID" value="ABK72934.1"/>
    <property type="molecule type" value="Genomic_DNA"/>
</dbReference>
<dbReference type="SUPFAM" id="SSF53474">
    <property type="entry name" value="alpha/beta-Hydrolases"/>
    <property type="match status" value="1"/>
</dbReference>
<dbReference type="InterPro" id="IPR000801">
    <property type="entry name" value="Esterase-like"/>
</dbReference>
<evidence type="ECO:0000313" key="5">
    <source>
        <dbReference type="EMBL" id="ABK72958.1"/>
    </source>
</evidence>
<dbReference type="PaxDb" id="246196-MSMEI_1003"/>
<gene>
    <name evidence="5" type="ordered locus">MSMEG_1034</name>
    <name evidence="4" type="ordered locus">MSMEG_2314</name>
</gene>
<evidence type="ECO:0000256" key="3">
    <source>
        <dbReference type="SAM" id="Phobius"/>
    </source>
</evidence>
<dbReference type="PATRIC" id="fig|246196.19.peg.1021"/>
<proteinExistence type="predicted"/>
<dbReference type="PANTHER" id="PTHR48098">
    <property type="entry name" value="ENTEROCHELIN ESTERASE-RELATED"/>
    <property type="match status" value="1"/>
</dbReference>
<name>A0QR95_MYCS2</name>
<sequence>MHQLIAQIPLTDGWFPVVVQLIGALLLGAAVGWRTRRWRLRILPALVAAAAVLAGVMYRYIDSIGVAGNAGPPRLWVWIALTVLACGVLVLGWMSARWWRRIVSVAAVGACLLACGLTLNMWVGYFPTGYAMWNQLTSGPLPGQTDRLTVTKMQLAHFRPAGGVLVPVTIEAVSGFSHREELVYLPPAWFASSPPPELPAVMMIGSQLNTPADWLRAGNVQPVIDRFAAEHGGMAPVFVFVDATGSFANDTECVNGVRGNAADHLVKDVVPYLVSNFGVRPDRDGWGIAGWSMGGTCAVDLTLMHPDVFRSFVDIAGDLRPNAGDKAQTISRLWGGDVASWAAYDPVTIMGRHGPYTGPSADVTAWFEVPAAQRGAGPDPANPEGQDVAAVTLCDAARAVSIDCSVITEPGRHDWVFANTAFARALPWLAGQLHTPGVAAVPLPASTLGQQPTNVRAAPR</sequence>
<feature type="transmembrane region" description="Helical" evidence="3">
    <location>
        <begin position="40"/>
        <end position="61"/>
    </location>
</feature>
<dbReference type="Proteomes" id="UP000000757">
    <property type="component" value="Chromosome"/>
</dbReference>
<dbReference type="EMBL" id="CP000480">
    <property type="protein sequence ID" value="ABK72958.1"/>
    <property type="molecule type" value="Genomic_DNA"/>
</dbReference>
<dbReference type="RefSeq" id="WP_011727365.1">
    <property type="nucleotide sequence ID" value="NC_008596.1"/>
</dbReference>